<reference evidence="1" key="1">
    <citation type="journal article" date="2021" name="ISME J.">
        <title>Fine-scale metabolic discontinuity in a stratified prokaryote microbiome of a Red Sea deep halocline.</title>
        <authorList>
            <person name="Michoud G."/>
            <person name="Ngugi D.K."/>
            <person name="Barozzi A."/>
            <person name="Merlino G."/>
            <person name="Calleja M.L."/>
            <person name="Delgado-Huertas A."/>
            <person name="Moran X.A.G."/>
            <person name="Daffonchio D."/>
        </authorList>
    </citation>
    <scope>NUCLEOTIDE SEQUENCE</scope>
    <source>
        <strain evidence="1">SuakinDeep_MAG55_1</strain>
    </source>
</reference>
<dbReference type="Proteomes" id="UP000722750">
    <property type="component" value="Unassembled WGS sequence"/>
</dbReference>
<organism evidence="1 2">
    <name type="scientific">Candidatus Scalindua arabica</name>
    <dbReference type="NCBI Taxonomy" id="1127984"/>
    <lineage>
        <taxon>Bacteria</taxon>
        <taxon>Pseudomonadati</taxon>
        <taxon>Planctomycetota</taxon>
        <taxon>Candidatus Brocadiia</taxon>
        <taxon>Candidatus Brocadiales</taxon>
        <taxon>Candidatus Scalinduaceae</taxon>
        <taxon>Candidatus Scalindua</taxon>
    </lineage>
</organism>
<evidence type="ECO:0000313" key="2">
    <source>
        <dbReference type="Proteomes" id="UP000722750"/>
    </source>
</evidence>
<gene>
    <name evidence="1" type="ORF">MAG551_00506</name>
</gene>
<dbReference type="EMBL" id="JAANXD010000025">
    <property type="protein sequence ID" value="MBS1257462.1"/>
    <property type="molecule type" value="Genomic_DNA"/>
</dbReference>
<proteinExistence type="predicted"/>
<sequence length="107" mass="12052">MTKHEKETYTMAAFKKAIGAISQKCPVYIYRILMIQLPVVGKHSKCLMMLLVEQGTSEHKVLSCRDAFEGDAMIIQNESCWLIKACKTYSLTSIVSSILHPASLPFR</sequence>
<dbReference type="AlphaFoldDB" id="A0A942A406"/>
<comment type="caution">
    <text evidence="1">The sequence shown here is derived from an EMBL/GenBank/DDBJ whole genome shotgun (WGS) entry which is preliminary data.</text>
</comment>
<protein>
    <submittedName>
        <fullName evidence="1">Uncharacterized protein</fullName>
    </submittedName>
</protein>
<name>A0A942A406_9BACT</name>
<accession>A0A942A406</accession>
<evidence type="ECO:0000313" key="1">
    <source>
        <dbReference type="EMBL" id="MBS1257462.1"/>
    </source>
</evidence>